<name>I5BVU0_9BACT</name>
<keyword evidence="3" id="KW-1185">Reference proteome</keyword>
<reference evidence="2 3" key="1">
    <citation type="submission" date="2012-05" db="EMBL/GenBank/DDBJ databases">
        <title>Genome sequence of Nitritalea halalkaliphila LW7.</title>
        <authorList>
            <person name="Jangir P.K."/>
            <person name="Singh A."/>
            <person name="Shivaji S."/>
            <person name="Sharma R."/>
        </authorList>
    </citation>
    <scope>NUCLEOTIDE SEQUENCE [LARGE SCALE GENOMIC DNA]</scope>
    <source>
        <strain evidence="2 3">LW7</strain>
    </source>
</reference>
<dbReference type="Gene3D" id="3.40.50.150">
    <property type="entry name" value="Vaccinia Virus protein VP39"/>
    <property type="match status" value="1"/>
</dbReference>
<feature type="domain" description="Methyltransferase type 11" evidence="1">
    <location>
        <begin position="46"/>
        <end position="144"/>
    </location>
</feature>
<dbReference type="RefSeq" id="WP_009056955.1">
    <property type="nucleotide sequence ID" value="NZ_AJYA01000057.1"/>
</dbReference>
<protein>
    <submittedName>
        <fullName evidence="2">Methyltransferase</fullName>
    </submittedName>
</protein>
<dbReference type="PANTHER" id="PTHR43861:SF1">
    <property type="entry name" value="TRANS-ACONITATE 2-METHYLTRANSFERASE"/>
    <property type="match status" value="1"/>
</dbReference>
<keyword evidence="2" id="KW-0808">Transferase</keyword>
<dbReference type="AlphaFoldDB" id="I5BVU0"/>
<dbReference type="Proteomes" id="UP000005551">
    <property type="component" value="Unassembled WGS sequence"/>
</dbReference>
<dbReference type="EMBL" id="AJYA01000057">
    <property type="protein sequence ID" value="EIM73692.1"/>
    <property type="molecule type" value="Genomic_DNA"/>
</dbReference>
<evidence type="ECO:0000313" key="3">
    <source>
        <dbReference type="Proteomes" id="UP000005551"/>
    </source>
</evidence>
<gene>
    <name evidence="2" type="ORF">A3SI_17374</name>
</gene>
<evidence type="ECO:0000313" key="2">
    <source>
        <dbReference type="EMBL" id="EIM73692.1"/>
    </source>
</evidence>
<dbReference type="Pfam" id="PF08241">
    <property type="entry name" value="Methyltransf_11"/>
    <property type="match status" value="1"/>
</dbReference>
<dbReference type="GO" id="GO:0032259">
    <property type="term" value="P:methylation"/>
    <property type="evidence" value="ECO:0007669"/>
    <property type="project" value="UniProtKB-KW"/>
</dbReference>
<dbReference type="PATRIC" id="fig|1189621.3.peg.3608"/>
<sequence length="224" mass="25072">MREPTSAPRYIHGYLSEEQERLREQAAVIEGPIYDTLDLSGVQRLLEIGSGVGAQTEILLRRFPQLHITGLEYEPSQIAKANLNREAFGMPADQVQFVQGDAHAIPLQGGFDGAFICWVLEHVHNPLQVLKETWKQLLPGGKVWVTEVFNATFYTYPHQPAVMHYWQAYNTFQREIGGDPDVGVKLGGLLQKAGFQQITLRDDGFHLDAVCPKSANRCCVIGKI</sequence>
<dbReference type="STRING" id="1189621.A3SI_17374"/>
<dbReference type="GO" id="GO:0008757">
    <property type="term" value="F:S-adenosylmethionine-dependent methyltransferase activity"/>
    <property type="evidence" value="ECO:0007669"/>
    <property type="project" value="InterPro"/>
</dbReference>
<comment type="caution">
    <text evidence="2">The sequence shown here is derived from an EMBL/GenBank/DDBJ whole genome shotgun (WGS) entry which is preliminary data.</text>
</comment>
<evidence type="ECO:0000259" key="1">
    <source>
        <dbReference type="Pfam" id="PF08241"/>
    </source>
</evidence>
<organism evidence="2 3">
    <name type="scientific">Nitritalea halalkaliphila LW7</name>
    <dbReference type="NCBI Taxonomy" id="1189621"/>
    <lineage>
        <taxon>Bacteria</taxon>
        <taxon>Pseudomonadati</taxon>
        <taxon>Bacteroidota</taxon>
        <taxon>Cytophagia</taxon>
        <taxon>Cytophagales</taxon>
        <taxon>Cyclobacteriaceae</taxon>
        <taxon>Nitritalea</taxon>
    </lineage>
</organism>
<proteinExistence type="predicted"/>
<accession>I5BVU0</accession>
<dbReference type="PANTHER" id="PTHR43861">
    <property type="entry name" value="TRANS-ACONITATE 2-METHYLTRANSFERASE-RELATED"/>
    <property type="match status" value="1"/>
</dbReference>
<dbReference type="CDD" id="cd02440">
    <property type="entry name" value="AdoMet_MTases"/>
    <property type="match status" value="1"/>
</dbReference>
<keyword evidence="2" id="KW-0489">Methyltransferase</keyword>
<dbReference type="SUPFAM" id="SSF53335">
    <property type="entry name" value="S-adenosyl-L-methionine-dependent methyltransferases"/>
    <property type="match status" value="1"/>
</dbReference>
<dbReference type="InterPro" id="IPR029063">
    <property type="entry name" value="SAM-dependent_MTases_sf"/>
</dbReference>
<dbReference type="InterPro" id="IPR013216">
    <property type="entry name" value="Methyltransf_11"/>
</dbReference>